<dbReference type="FunFam" id="2.40.110.10:FF:000002">
    <property type="entry name" value="Acyl-CoA dehydrogenase fadE12"/>
    <property type="match status" value="1"/>
</dbReference>
<reference evidence="8 9" key="1">
    <citation type="journal article" date="2020" name="G3 (Bethesda)">
        <title>CeMbio - The Caenorhabditis elegans Microbiome Resource.</title>
        <authorList>
            <person name="Dirksen P."/>
            <person name="Assie A."/>
            <person name="Zimmermann J."/>
            <person name="Zhang F."/>
            <person name="Tietje A.M."/>
            <person name="Marsh S.A."/>
            <person name="Felix M.A."/>
            <person name="Shapira M."/>
            <person name="Kaleta C."/>
            <person name="Schulenburg H."/>
            <person name="Samuel B."/>
        </authorList>
    </citation>
    <scope>NUCLEOTIDE SEQUENCE [LARGE SCALE GENOMIC DNA]</scope>
    <source>
        <strain evidence="8 9">BIGb0172</strain>
    </source>
</reference>
<dbReference type="PROSITE" id="PS00072">
    <property type="entry name" value="ACYL_COA_DH_1"/>
    <property type="match status" value="1"/>
</dbReference>
<feature type="domain" description="Acyl-CoA dehydrogenase/oxidase C-terminal" evidence="6">
    <location>
        <begin position="237"/>
        <end position="387"/>
    </location>
</feature>
<dbReference type="InterPro" id="IPR036250">
    <property type="entry name" value="AcylCo_DH-like_C"/>
</dbReference>
<dbReference type="InterPro" id="IPR009075">
    <property type="entry name" value="AcylCo_DH/oxidase_C"/>
</dbReference>
<proteinExistence type="inferred from homology"/>
<comment type="similarity">
    <text evidence="2">Belongs to the acyl-CoA dehydrogenase family.</text>
</comment>
<evidence type="ECO:0000259" key="7">
    <source>
        <dbReference type="Pfam" id="PF02770"/>
    </source>
</evidence>
<dbReference type="Proteomes" id="UP000515240">
    <property type="component" value="Chromosome"/>
</dbReference>
<dbReference type="KEGG" id="cpis:HS961_08330"/>
<dbReference type="EMBL" id="CP058554">
    <property type="protein sequence ID" value="QMV72843.1"/>
    <property type="molecule type" value="Genomic_DNA"/>
</dbReference>
<dbReference type="GO" id="GO:0003995">
    <property type="term" value="F:acyl-CoA dehydrogenase activity"/>
    <property type="evidence" value="ECO:0007669"/>
    <property type="project" value="InterPro"/>
</dbReference>
<comment type="cofactor">
    <cofactor evidence="1">
        <name>FAD</name>
        <dbReference type="ChEBI" id="CHEBI:57692"/>
    </cofactor>
</comment>
<evidence type="ECO:0000256" key="1">
    <source>
        <dbReference type="ARBA" id="ARBA00001974"/>
    </source>
</evidence>
<evidence type="ECO:0000313" key="9">
    <source>
        <dbReference type="Proteomes" id="UP000515240"/>
    </source>
</evidence>
<keyword evidence="3" id="KW-0285">Flavoprotein</keyword>
<evidence type="ECO:0000259" key="6">
    <source>
        <dbReference type="Pfam" id="PF00441"/>
    </source>
</evidence>
<keyword evidence="5" id="KW-0560">Oxidoreductase</keyword>
<evidence type="ECO:0000313" key="8">
    <source>
        <dbReference type="EMBL" id="QMV72843.1"/>
    </source>
</evidence>
<dbReference type="SUPFAM" id="SSF56645">
    <property type="entry name" value="Acyl-CoA dehydrogenase NM domain-like"/>
    <property type="match status" value="1"/>
</dbReference>
<dbReference type="PANTHER" id="PTHR43884">
    <property type="entry name" value="ACYL-COA DEHYDROGENASE"/>
    <property type="match status" value="1"/>
</dbReference>
<name>A0A7G5EFR8_9BURK</name>
<sequence length="391" mass="42717">MKQQWKLAETPFFDEQHDEVIARLNRWISDNRALLADETPQDLQAECRHWLQSLAQHGLLEYAAPAMADGMAPALDLRAICLVRECLGYYAPLADFVFSMQGIGSAALWQKGDPRLVAPYVQACSEGRKVAAFALTEPDGGSDVAATKTRAVLQGDHYLLEGAKSYISNGGMADFYVVIARTEEAKGASGLSALLVDADTPGLRIHRAIDIIAPHPLAEIHFEQCKVPANRLLGQPGEGFKVAMGVLDIFRSSVGAAALGMGQRALDETLVRVSQRQLYGQAMAEMQTVQHKLADMATQLEAARLLVHKAAWCRDVRQRRISTEAAMAKMQGTEAAFQVVDAAVQLWGGMGITCGSVVERLYREVRPMRIYEGATEVQKTIIGRQILKGLA</sequence>
<evidence type="ECO:0000256" key="2">
    <source>
        <dbReference type="ARBA" id="ARBA00009347"/>
    </source>
</evidence>
<dbReference type="InterPro" id="IPR006089">
    <property type="entry name" value="Acyl-CoA_DH_CS"/>
</dbReference>
<dbReference type="Gene3D" id="1.20.140.10">
    <property type="entry name" value="Butyryl-CoA Dehydrogenase, subunit A, domain 3"/>
    <property type="match status" value="1"/>
</dbReference>
<dbReference type="Pfam" id="PF00441">
    <property type="entry name" value="Acyl-CoA_dh_1"/>
    <property type="match status" value="1"/>
</dbReference>
<gene>
    <name evidence="8" type="ORF">HS961_08330</name>
</gene>
<evidence type="ECO:0000256" key="3">
    <source>
        <dbReference type="ARBA" id="ARBA00022630"/>
    </source>
</evidence>
<evidence type="ECO:0000256" key="5">
    <source>
        <dbReference type="ARBA" id="ARBA00023002"/>
    </source>
</evidence>
<organism evidence="8 9">
    <name type="scientific">Comamonas piscis</name>
    <dbReference type="NCBI Taxonomy" id="1562974"/>
    <lineage>
        <taxon>Bacteria</taxon>
        <taxon>Pseudomonadati</taxon>
        <taxon>Pseudomonadota</taxon>
        <taxon>Betaproteobacteria</taxon>
        <taxon>Burkholderiales</taxon>
        <taxon>Comamonadaceae</taxon>
        <taxon>Comamonas</taxon>
    </lineage>
</organism>
<dbReference type="Pfam" id="PF02770">
    <property type="entry name" value="Acyl-CoA_dh_M"/>
    <property type="match status" value="1"/>
</dbReference>
<dbReference type="Gene3D" id="1.10.540.10">
    <property type="entry name" value="Acyl-CoA dehydrogenase/oxidase, N-terminal domain"/>
    <property type="match status" value="1"/>
</dbReference>
<keyword evidence="4" id="KW-0274">FAD</keyword>
<dbReference type="Gene3D" id="2.40.110.10">
    <property type="entry name" value="Butyryl-CoA Dehydrogenase, subunit A, domain 2"/>
    <property type="match status" value="1"/>
</dbReference>
<dbReference type="FunFam" id="1.20.140.10:FF:000001">
    <property type="entry name" value="Acyl-CoA dehydrogenase"/>
    <property type="match status" value="1"/>
</dbReference>
<feature type="domain" description="Acyl-CoA oxidase/dehydrogenase middle" evidence="7">
    <location>
        <begin position="132"/>
        <end position="225"/>
    </location>
</feature>
<dbReference type="InterPro" id="IPR046373">
    <property type="entry name" value="Acyl-CoA_Oxase/DH_mid-dom_sf"/>
</dbReference>
<dbReference type="InterPro" id="IPR037069">
    <property type="entry name" value="AcylCoA_DH/ox_N_sf"/>
</dbReference>
<accession>A0A7G5EFR8</accession>
<dbReference type="SUPFAM" id="SSF47203">
    <property type="entry name" value="Acyl-CoA dehydrogenase C-terminal domain-like"/>
    <property type="match status" value="1"/>
</dbReference>
<dbReference type="InterPro" id="IPR006091">
    <property type="entry name" value="Acyl-CoA_Oxase/DH_mid-dom"/>
</dbReference>
<dbReference type="PANTHER" id="PTHR43884:SF22">
    <property type="entry name" value="BLR3437 PROTEIN"/>
    <property type="match status" value="1"/>
</dbReference>
<dbReference type="CDD" id="cd00567">
    <property type="entry name" value="ACAD"/>
    <property type="match status" value="1"/>
</dbReference>
<evidence type="ECO:0000256" key="4">
    <source>
        <dbReference type="ARBA" id="ARBA00022827"/>
    </source>
</evidence>
<keyword evidence="9" id="KW-1185">Reference proteome</keyword>
<protein>
    <submittedName>
        <fullName evidence="8">Acyl-CoA dehydrogenase</fullName>
    </submittedName>
</protein>
<dbReference type="InterPro" id="IPR009100">
    <property type="entry name" value="AcylCoA_DH/oxidase_NM_dom_sf"/>
</dbReference>
<dbReference type="RefSeq" id="WP_182327252.1">
    <property type="nucleotide sequence ID" value="NZ_CP058554.1"/>
</dbReference>
<dbReference type="GO" id="GO:0050660">
    <property type="term" value="F:flavin adenine dinucleotide binding"/>
    <property type="evidence" value="ECO:0007669"/>
    <property type="project" value="InterPro"/>
</dbReference>
<dbReference type="AlphaFoldDB" id="A0A7G5EFR8"/>